<evidence type="ECO:0000256" key="11">
    <source>
        <dbReference type="ARBA" id="ARBA00023277"/>
    </source>
</evidence>
<keyword evidence="8 14" id="KW-0378">Hydrolase</keyword>
<evidence type="ECO:0000256" key="7">
    <source>
        <dbReference type="ARBA" id="ARBA00022729"/>
    </source>
</evidence>
<evidence type="ECO:0000256" key="5">
    <source>
        <dbReference type="ARBA" id="ARBA00012744"/>
    </source>
</evidence>
<dbReference type="STRING" id="321146.A0A139H3Y7"/>
<evidence type="ECO:0000313" key="17">
    <source>
        <dbReference type="EMBL" id="KXS97079.1"/>
    </source>
</evidence>
<dbReference type="PANTHER" id="PTHR42715">
    <property type="entry name" value="BETA-GLUCOSIDASE"/>
    <property type="match status" value="1"/>
</dbReference>
<keyword evidence="7" id="KW-0732">Signal</keyword>
<comment type="caution">
    <text evidence="17">The sequence shown here is derived from an EMBL/GenBank/DDBJ whole genome shotgun (WGS) entry which is preliminary data.</text>
</comment>
<dbReference type="InterPro" id="IPR036881">
    <property type="entry name" value="Glyco_hydro_3_C_sf"/>
</dbReference>
<keyword evidence="6" id="KW-0964">Secreted</keyword>
<keyword evidence="15" id="KW-0472">Membrane</keyword>
<evidence type="ECO:0000256" key="2">
    <source>
        <dbReference type="ARBA" id="ARBA00004613"/>
    </source>
</evidence>
<dbReference type="EC" id="3.2.1.21" evidence="5 14"/>
<evidence type="ECO:0000259" key="16">
    <source>
        <dbReference type="SMART" id="SM01217"/>
    </source>
</evidence>
<comment type="subcellular location">
    <subcellularLocation>
        <location evidence="2">Secreted</location>
    </subcellularLocation>
</comment>
<dbReference type="Gene3D" id="2.60.40.10">
    <property type="entry name" value="Immunoglobulins"/>
    <property type="match status" value="1"/>
</dbReference>
<dbReference type="Pfam" id="PF01915">
    <property type="entry name" value="Glyco_hydro_3_C"/>
    <property type="match status" value="1"/>
</dbReference>
<evidence type="ECO:0000256" key="4">
    <source>
        <dbReference type="ARBA" id="ARBA00005336"/>
    </source>
</evidence>
<keyword evidence="15" id="KW-1133">Transmembrane helix</keyword>
<dbReference type="Gene3D" id="3.20.20.300">
    <property type="entry name" value="Glycoside hydrolase, family 3, N-terminal domain"/>
    <property type="match status" value="1"/>
</dbReference>
<keyword evidence="18" id="KW-1185">Reference proteome</keyword>
<name>A0A139H3Y7_9PEZI</name>
<comment type="pathway">
    <text evidence="3 14">Glycan metabolism; cellulose degradation.</text>
</comment>
<dbReference type="SMART" id="SM01217">
    <property type="entry name" value="Fn3_like"/>
    <property type="match status" value="1"/>
</dbReference>
<dbReference type="Pfam" id="PF14310">
    <property type="entry name" value="Fn3-like"/>
    <property type="match status" value="1"/>
</dbReference>
<evidence type="ECO:0000256" key="8">
    <source>
        <dbReference type="ARBA" id="ARBA00022801"/>
    </source>
</evidence>
<feature type="domain" description="Fibronectin type III-like" evidence="16">
    <location>
        <begin position="778"/>
        <end position="852"/>
    </location>
</feature>
<dbReference type="OrthoDB" id="416222at2759"/>
<keyword evidence="11 14" id="KW-0119">Carbohydrate metabolism</keyword>
<evidence type="ECO:0000256" key="14">
    <source>
        <dbReference type="RuleBase" id="RU361161"/>
    </source>
</evidence>
<dbReference type="GO" id="GO:0030245">
    <property type="term" value="P:cellulose catabolic process"/>
    <property type="evidence" value="ECO:0007669"/>
    <property type="project" value="UniProtKB-UniPathway"/>
</dbReference>
<dbReference type="SUPFAM" id="SSF51445">
    <property type="entry name" value="(Trans)glycosidases"/>
    <property type="match status" value="1"/>
</dbReference>
<dbReference type="InterPro" id="IPR013783">
    <property type="entry name" value="Ig-like_fold"/>
</dbReference>
<dbReference type="GO" id="GO:0005576">
    <property type="term" value="C:extracellular region"/>
    <property type="evidence" value="ECO:0007669"/>
    <property type="project" value="UniProtKB-SubCell"/>
</dbReference>
<organism evidence="17 18">
    <name type="scientific">Pseudocercospora eumusae</name>
    <dbReference type="NCBI Taxonomy" id="321146"/>
    <lineage>
        <taxon>Eukaryota</taxon>
        <taxon>Fungi</taxon>
        <taxon>Dikarya</taxon>
        <taxon>Ascomycota</taxon>
        <taxon>Pezizomycotina</taxon>
        <taxon>Dothideomycetes</taxon>
        <taxon>Dothideomycetidae</taxon>
        <taxon>Mycosphaerellales</taxon>
        <taxon>Mycosphaerellaceae</taxon>
        <taxon>Pseudocercospora</taxon>
    </lineage>
</organism>
<evidence type="ECO:0000256" key="6">
    <source>
        <dbReference type="ARBA" id="ARBA00022525"/>
    </source>
</evidence>
<evidence type="ECO:0000256" key="9">
    <source>
        <dbReference type="ARBA" id="ARBA00023001"/>
    </source>
</evidence>
<dbReference type="Proteomes" id="UP000070133">
    <property type="component" value="Unassembled WGS sequence"/>
</dbReference>
<proteinExistence type="inferred from homology"/>
<evidence type="ECO:0000256" key="13">
    <source>
        <dbReference type="ARBA" id="ARBA00023326"/>
    </source>
</evidence>
<dbReference type="GO" id="GO:0008422">
    <property type="term" value="F:beta-glucosidase activity"/>
    <property type="evidence" value="ECO:0007669"/>
    <property type="project" value="UniProtKB-EC"/>
</dbReference>
<sequence length="864" mass="93772">MTPIDVFGAFQATRARDVVYSIRSSMDEKHAATATANERLPLLRGNVRSRIWTWCLQHRWITIGIGMGVVLLPLLGLLALNTHGGHAKWLSPGVYPSPQGYGAGNWTESYRKAKAMVEKMTPEEMNNITVGYPTKHTGCVGITGTALKAGFPGLCLHDAGNGVRETDGVNAYASGISVGASWNSTMAYERGFFMGAEFKKKGINVALGPVVGPIGRVASGGRNWEGFAADPWMDGVLGAATIMGLQKNVIASVKHFIANEQETNRNPYSDDDGTVLATSANVDDRAMHECYLWPFQEAVLAGVGSVMCSYQRINNTYGCENSKTINGLLKGELNFQGFVVSDWAAQHSDLASANAGLDMAMPTSDFWGQGKLAAATEGFNRSRLVDMATRIVATWYQLGQDDPNFPPMGVGMPADLLAPHDYIDARDVAAKPSILQQAIEGHVLVKNVKGALPLKKPRLLSVFGWSAVAQHSFTPGTEDWTKNREAVGLQQSQERQIAMNEIVQNAPSKAMGTLFVGGGSSSNTPAYISTPYDALQNKAYYDDTAIFFDSESTAPGVVTDSDACLVFINDYASENWDRPNLADPDGDDLVKSVARSCNNTIVVIHNAGPRVVDDWIDNQNVTAVFFAHLPGQDAGRSIVSLLYGEVSPSGRLPYTVAKKPGDYRSLQGPCIDTSRDPQCDFSEGVNIDYRYFLARNVAPRYEFGYGLTYSSFDYSSLSVNINATSTANAPSTAPFYANGTTDNTVNKNMTSGGYEPLFENVGNITATIVNNGTFTASEVAQLYLEIPVPDGSLSGMPNTRALRGFRKQQLTPGQRWDVVFYLRRKDISYWHVGNQTWVTPTGQFNVFVGRSVLDTPLTGSFNLQ</sequence>
<dbReference type="InterPro" id="IPR002772">
    <property type="entry name" value="Glyco_hydro_3_C"/>
</dbReference>
<protein>
    <recommendedName>
        <fullName evidence="5 14">beta-glucosidase</fullName>
        <ecNumber evidence="5 14">3.2.1.21</ecNumber>
    </recommendedName>
</protein>
<keyword evidence="10" id="KW-0325">Glycoprotein</keyword>
<dbReference type="Pfam" id="PF00933">
    <property type="entry name" value="Glyco_hydro_3"/>
    <property type="match status" value="1"/>
</dbReference>
<dbReference type="PRINTS" id="PR00133">
    <property type="entry name" value="GLHYDRLASE3"/>
</dbReference>
<evidence type="ECO:0000256" key="1">
    <source>
        <dbReference type="ARBA" id="ARBA00000448"/>
    </source>
</evidence>
<evidence type="ECO:0000256" key="3">
    <source>
        <dbReference type="ARBA" id="ARBA00004987"/>
    </source>
</evidence>
<keyword evidence="12 14" id="KW-0326">Glycosidase</keyword>
<dbReference type="FunFam" id="3.20.20.300:FF:000002">
    <property type="entry name" value="Probable beta-glucosidase"/>
    <property type="match status" value="1"/>
</dbReference>
<dbReference type="PROSITE" id="PS00775">
    <property type="entry name" value="GLYCOSYL_HYDROL_F3"/>
    <property type="match status" value="1"/>
</dbReference>
<comment type="catalytic activity">
    <reaction evidence="1 14">
        <text>Hydrolysis of terminal, non-reducing beta-D-glucosyl residues with release of beta-D-glucose.</text>
        <dbReference type="EC" id="3.2.1.21"/>
    </reaction>
</comment>
<evidence type="ECO:0000256" key="10">
    <source>
        <dbReference type="ARBA" id="ARBA00023180"/>
    </source>
</evidence>
<comment type="similarity">
    <text evidence="4 14">Belongs to the glycosyl hydrolase 3 family.</text>
</comment>
<dbReference type="SUPFAM" id="SSF52279">
    <property type="entry name" value="Beta-D-glucan exohydrolase, C-terminal domain"/>
    <property type="match status" value="1"/>
</dbReference>
<gene>
    <name evidence="17" type="ORF">AC578_10779</name>
</gene>
<reference evidence="17 18" key="1">
    <citation type="submission" date="2015-07" db="EMBL/GenBank/DDBJ databases">
        <title>Comparative genomics of the Sigatoka disease complex on banana suggests a link between parallel evolutionary changes in Pseudocercospora fijiensis and Pseudocercospora eumusae and increased virulence on the banana host.</title>
        <authorList>
            <person name="Chang T.-C."/>
            <person name="Salvucci A."/>
            <person name="Crous P.W."/>
            <person name="Stergiopoulos I."/>
        </authorList>
    </citation>
    <scope>NUCLEOTIDE SEQUENCE [LARGE SCALE GENOMIC DNA]</scope>
    <source>
        <strain evidence="17 18">CBS 114824</strain>
    </source>
</reference>
<evidence type="ECO:0000256" key="12">
    <source>
        <dbReference type="ARBA" id="ARBA00023295"/>
    </source>
</evidence>
<keyword evidence="13 14" id="KW-0624">Polysaccharide degradation</keyword>
<dbReference type="AlphaFoldDB" id="A0A139H3Y7"/>
<keyword evidence="9" id="KW-0136">Cellulose degradation</keyword>
<dbReference type="InterPro" id="IPR036962">
    <property type="entry name" value="Glyco_hydro_3_N_sf"/>
</dbReference>
<dbReference type="EMBL" id="LFZN01000154">
    <property type="protein sequence ID" value="KXS97079.1"/>
    <property type="molecule type" value="Genomic_DNA"/>
</dbReference>
<evidence type="ECO:0000256" key="15">
    <source>
        <dbReference type="SAM" id="Phobius"/>
    </source>
</evidence>
<dbReference type="InterPro" id="IPR017853">
    <property type="entry name" value="GH"/>
</dbReference>
<feature type="transmembrane region" description="Helical" evidence="15">
    <location>
        <begin position="60"/>
        <end position="80"/>
    </location>
</feature>
<dbReference type="UniPathway" id="UPA00696"/>
<dbReference type="InterPro" id="IPR026891">
    <property type="entry name" value="Fn3-like"/>
</dbReference>
<accession>A0A139H3Y7</accession>
<evidence type="ECO:0000313" key="18">
    <source>
        <dbReference type="Proteomes" id="UP000070133"/>
    </source>
</evidence>
<dbReference type="InterPro" id="IPR019800">
    <property type="entry name" value="Glyco_hydro_3_AS"/>
</dbReference>
<dbReference type="InterPro" id="IPR001764">
    <property type="entry name" value="Glyco_hydro_3_N"/>
</dbReference>
<dbReference type="PANTHER" id="PTHR42715:SF5">
    <property type="entry name" value="BETA-GLUCOSIDASE M-RELATED"/>
    <property type="match status" value="1"/>
</dbReference>
<keyword evidence="15" id="KW-0812">Transmembrane</keyword>
<dbReference type="Gene3D" id="3.40.50.1700">
    <property type="entry name" value="Glycoside hydrolase family 3 C-terminal domain"/>
    <property type="match status" value="1"/>
</dbReference>
<dbReference type="InterPro" id="IPR050288">
    <property type="entry name" value="Cellulose_deg_GH3"/>
</dbReference>